<feature type="domain" description="EF-hand" evidence="2">
    <location>
        <begin position="63"/>
        <end position="98"/>
    </location>
</feature>
<dbReference type="SUPFAM" id="SSF47473">
    <property type="entry name" value="EF-hand"/>
    <property type="match status" value="1"/>
</dbReference>
<dbReference type="VEuPathDB" id="AmoebaDB:NF0118450"/>
<dbReference type="OrthoDB" id="10325903at2759"/>
<protein>
    <recommendedName>
        <fullName evidence="2">EF-hand domain-containing protein</fullName>
    </recommendedName>
</protein>
<dbReference type="AlphaFoldDB" id="A0A6A5C204"/>
<gene>
    <name evidence="3" type="ORF">FDP41_013057</name>
</gene>
<dbReference type="RefSeq" id="XP_044565287.1">
    <property type="nucleotide sequence ID" value="XM_044703645.1"/>
</dbReference>
<dbReference type="GeneID" id="68120272"/>
<dbReference type="InterPro" id="IPR002048">
    <property type="entry name" value="EF_hand_dom"/>
</dbReference>
<dbReference type="Proteomes" id="UP000444721">
    <property type="component" value="Unassembled WGS sequence"/>
</dbReference>
<dbReference type="PROSITE" id="PS50222">
    <property type="entry name" value="EF_HAND_2"/>
    <property type="match status" value="1"/>
</dbReference>
<feature type="compositionally biased region" description="Polar residues" evidence="1">
    <location>
        <begin position="218"/>
        <end position="255"/>
    </location>
</feature>
<evidence type="ECO:0000256" key="1">
    <source>
        <dbReference type="SAM" id="MobiDB-lite"/>
    </source>
</evidence>
<dbReference type="VEuPathDB" id="AmoebaDB:FDP41_013057"/>
<name>A0A6A5C204_NAEFO</name>
<evidence type="ECO:0000313" key="4">
    <source>
        <dbReference type="Proteomes" id="UP000444721"/>
    </source>
</evidence>
<keyword evidence="4" id="KW-1185">Reference proteome</keyword>
<sequence>MHSTFSVPVHHLHTSSSTSTDKDKNKDDKFEEVLNQLWFKHKKPEWLPNNFYPRADLLQQRDQLIQQAEHLFFHYDTNRTFAISKQEFKMAFQQFGLEPTKAKQLSRIVHASENGLISLEEFVNAFIYVNGGGEIWEVKEPSSQEATNIGRVTASNISDITHEKDLHHHEDKGGPSSHIGSNLPLPKSDNPFSHHHQQPQKQFEVHKEHFIPKDTKYNMEQQYPYPQSSFVADQQDQQQPSRMFSSGHPQLNPQLSEKDPNAK</sequence>
<dbReference type="Gene3D" id="1.10.238.10">
    <property type="entry name" value="EF-hand"/>
    <property type="match status" value="1"/>
</dbReference>
<organism evidence="3 4">
    <name type="scientific">Naegleria fowleri</name>
    <name type="common">Brain eating amoeba</name>
    <dbReference type="NCBI Taxonomy" id="5763"/>
    <lineage>
        <taxon>Eukaryota</taxon>
        <taxon>Discoba</taxon>
        <taxon>Heterolobosea</taxon>
        <taxon>Tetramitia</taxon>
        <taxon>Eutetramitia</taxon>
        <taxon>Vahlkampfiidae</taxon>
        <taxon>Naegleria</taxon>
    </lineage>
</organism>
<evidence type="ECO:0000313" key="3">
    <source>
        <dbReference type="EMBL" id="KAF0980574.1"/>
    </source>
</evidence>
<accession>A0A6A5C204</accession>
<feature type="region of interest" description="Disordered" evidence="1">
    <location>
        <begin position="218"/>
        <end position="263"/>
    </location>
</feature>
<reference evidence="3 4" key="1">
    <citation type="journal article" date="2019" name="Sci. Rep.">
        <title>Nanopore sequencing improves the draft genome of the human pathogenic amoeba Naegleria fowleri.</title>
        <authorList>
            <person name="Liechti N."/>
            <person name="Schurch N."/>
            <person name="Bruggmann R."/>
            <person name="Wittwer M."/>
        </authorList>
    </citation>
    <scope>NUCLEOTIDE SEQUENCE [LARGE SCALE GENOMIC DNA]</scope>
    <source>
        <strain evidence="3 4">ATCC 30894</strain>
    </source>
</reference>
<feature type="region of interest" description="Disordered" evidence="1">
    <location>
        <begin position="1"/>
        <end position="26"/>
    </location>
</feature>
<feature type="region of interest" description="Disordered" evidence="1">
    <location>
        <begin position="165"/>
        <end position="203"/>
    </location>
</feature>
<dbReference type="VEuPathDB" id="AmoebaDB:NfTy_035100"/>
<comment type="caution">
    <text evidence="3">The sequence shown here is derived from an EMBL/GenBank/DDBJ whole genome shotgun (WGS) entry which is preliminary data.</text>
</comment>
<dbReference type="InterPro" id="IPR011992">
    <property type="entry name" value="EF-hand-dom_pair"/>
</dbReference>
<proteinExistence type="predicted"/>
<dbReference type="EMBL" id="VFQX01000017">
    <property type="protein sequence ID" value="KAF0980574.1"/>
    <property type="molecule type" value="Genomic_DNA"/>
</dbReference>
<dbReference type="GO" id="GO:0005509">
    <property type="term" value="F:calcium ion binding"/>
    <property type="evidence" value="ECO:0007669"/>
    <property type="project" value="InterPro"/>
</dbReference>
<evidence type="ECO:0000259" key="2">
    <source>
        <dbReference type="PROSITE" id="PS50222"/>
    </source>
</evidence>